<keyword evidence="1" id="KW-0067">ATP-binding</keyword>
<evidence type="ECO:0000256" key="1">
    <source>
        <dbReference type="PROSITE-ProRule" id="PRU00289"/>
    </source>
</evidence>
<keyword evidence="4" id="KW-1185">Reference proteome</keyword>
<feature type="domain" description="FtsK" evidence="2">
    <location>
        <begin position="120"/>
        <end position="318"/>
    </location>
</feature>
<proteinExistence type="predicted"/>
<dbReference type="EMBL" id="BIFT01000001">
    <property type="protein sequence ID" value="GCE27027.1"/>
    <property type="molecule type" value="Genomic_DNA"/>
</dbReference>
<dbReference type="GO" id="GO:0005524">
    <property type="term" value="F:ATP binding"/>
    <property type="evidence" value="ECO:0007669"/>
    <property type="project" value="UniProtKB-UniRule"/>
</dbReference>
<evidence type="ECO:0000313" key="3">
    <source>
        <dbReference type="EMBL" id="GCE27027.1"/>
    </source>
</evidence>
<dbReference type="GO" id="GO:0003677">
    <property type="term" value="F:DNA binding"/>
    <property type="evidence" value="ECO:0007669"/>
    <property type="project" value="InterPro"/>
</dbReference>
<dbReference type="RefSeq" id="WP_126627414.1">
    <property type="nucleotide sequence ID" value="NZ_BIFT01000001.1"/>
</dbReference>
<dbReference type="Pfam" id="PF01580">
    <property type="entry name" value="FtsK_SpoIIIE"/>
    <property type="match status" value="1"/>
</dbReference>
<dbReference type="InterPro" id="IPR002543">
    <property type="entry name" value="FtsK_dom"/>
</dbReference>
<name>A0A402B6S6_9CHLR</name>
<protein>
    <recommendedName>
        <fullName evidence="2">FtsK domain-containing protein</fullName>
    </recommendedName>
</protein>
<accession>A0A402B6S6</accession>
<evidence type="ECO:0000259" key="2">
    <source>
        <dbReference type="PROSITE" id="PS50901"/>
    </source>
</evidence>
<sequence length="373" mass="42310">MVQTPIVPHTQPTVMSKPQPFFEAAIERICSVYTQDSARKDGIYYWPEPLPTPDQQQPDPLVLFYPEQSLTTHTGMEQQECEAVIPMTRREVLERRSRDNIRPSMQIPLGLTDKPAEQQRETLLINLHGTGGDETGGPLLIAGAQHSGKATTLQTILFWLTTRFLPEQLHCAILDPFAELTHFQSLPHLYNSNGDACWSTGHADEQLRHFAESVQAEIQQRRTTFSQQHAQTLAQLWSQGMILPQILVVISNYQFFAERTATAMPLKKLVQSVIEARTLGIYLVITSTETNQRYIPQEIINQCSTKIGLNLKDQQRRELFGSTLLSTEAVPGRGWIQTPERRIQEIQLALPINGTNESLRDVELKRELLQPTL</sequence>
<dbReference type="InterPro" id="IPR027417">
    <property type="entry name" value="P-loop_NTPase"/>
</dbReference>
<evidence type="ECO:0000313" key="4">
    <source>
        <dbReference type="Proteomes" id="UP000287171"/>
    </source>
</evidence>
<organism evidence="3 4">
    <name type="scientific">Dictyobacter alpinus</name>
    <dbReference type="NCBI Taxonomy" id="2014873"/>
    <lineage>
        <taxon>Bacteria</taxon>
        <taxon>Bacillati</taxon>
        <taxon>Chloroflexota</taxon>
        <taxon>Ktedonobacteria</taxon>
        <taxon>Ktedonobacterales</taxon>
        <taxon>Dictyobacteraceae</taxon>
        <taxon>Dictyobacter</taxon>
    </lineage>
</organism>
<keyword evidence="1" id="KW-0547">Nucleotide-binding</keyword>
<comment type="caution">
    <text evidence="3">The sequence shown here is derived from an EMBL/GenBank/DDBJ whole genome shotgun (WGS) entry which is preliminary data.</text>
</comment>
<dbReference type="PROSITE" id="PS50901">
    <property type="entry name" value="FTSK"/>
    <property type="match status" value="1"/>
</dbReference>
<dbReference type="AlphaFoldDB" id="A0A402B6S6"/>
<reference evidence="4" key="1">
    <citation type="submission" date="2018-12" db="EMBL/GenBank/DDBJ databases">
        <title>Tengunoibacter tsumagoiensis gen. nov., sp. nov., Dictyobacter kobayashii sp. nov., D. alpinus sp. nov., and D. joshuensis sp. nov. and description of Dictyobacteraceae fam. nov. within the order Ktedonobacterales isolated from Tengu-no-mugimeshi.</title>
        <authorList>
            <person name="Wang C.M."/>
            <person name="Zheng Y."/>
            <person name="Sakai Y."/>
            <person name="Toyoda A."/>
            <person name="Minakuchi Y."/>
            <person name="Abe K."/>
            <person name="Yokota A."/>
            <person name="Yabe S."/>
        </authorList>
    </citation>
    <scope>NUCLEOTIDE SEQUENCE [LARGE SCALE GENOMIC DNA]</scope>
    <source>
        <strain evidence="4">Uno16</strain>
    </source>
</reference>
<dbReference type="OrthoDB" id="149379at2"/>
<gene>
    <name evidence="3" type="ORF">KDA_25110</name>
</gene>
<dbReference type="Proteomes" id="UP000287171">
    <property type="component" value="Unassembled WGS sequence"/>
</dbReference>
<dbReference type="Gene3D" id="3.40.50.300">
    <property type="entry name" value="P-loop containing nucleotide triphosphate hydrolases"/>
    <property type="match status" value="1"/>
</dbReference>
<feature type="binding site" evidence="1">
    <location>
        <begin position="143"/>
        <end position="150"/>
    </location>
    <ligand>
        <name>ATP</name>
        <dbReference type="ChEBI" id="CHEBI:30616"/>
    </ligand>
</feature>